<dbReference type="Gene3D" id="3.40.50.300">
    <property type="entry name" value="P-loop containing nucleotide triphosphate hydrolases"/>
    <property type="match status" value="1"/>
</dbReference>
<dbReference type="GO" id="GO:0016887">
    <property type="term" value="F:ATP hydrolysis activity"/>
    <property type="evidence" value="ECO:0007669"/>
    <property type="project" value="InterPro"/>
</dbReference>
<dbReference type="AlphaFoldDB" id="A0A2V3VSD3"/>
<dbReference type="InterPro" id="IPR017871">
    <property type="entry name" value="ABC_transporter-like_CS"/>
</dbReference>
<evidence type="ECO:0000313" key="5">
    <source>
        <dbReference type="EMBL" id="PXW84783.1"/>
    </source>
</evidence>
<dbReference type="GO" id="GO:0005524">
    <property type="term" value="F:ATP binding"/>
    <property type="evidence" value="ECO:0007669"/>
    <property type="project" value="UniProtKB-KW"/>
</dbReference>
<feature type="domain" description="ABC transporter" evidence="4">
    <location>
        <begin position="2"/>
        <end position="229"/>
    </location>
</feature>
<dbReference type="InterPro" id="IPR003439">
    <property type="entry name" value="ABC_transporter-like_ATP-bd"/>
</dbReference>
<dbReference type="PROSITE" id="PS50893">
    <property type="entry name" value="ABC_TRANSPORTER_2"/>
    <property type="match status" value="1"/>
</dbReference>
<dbReference type="PROSITE" id="PS00211">
    <property type="entry name" value="ABC_TRANSPORTER_1"/>
    <property type="match status" value="1"/>
</dbReference>
<dbReference type="SMART" id="SM00382">
    <property type="entry name" value="AAA"/>
    <property type="match status" value="1"/>
</dbReference>
<evidence type="ECO:0000259" key="4">
    <source>
        <dbReference type="PROSITE" id="PS50893"/>
    </source>
</evidence>
<dbReference type="PANTHER" id="PTHR42939:SF1">
    <property type="entry name" value="ABC TRANSPORTER ATP-BINDING PROTEIN ALBC-RELATED"/>
    <property type="match status" value="1"/>
</dbReference>
<protein>
    <submittedName>
        <fullName evidence="5">ABC-2 type transport system ATP-binding protein</fullName>
    </submittedName>
</protein>
<dbReference type="PANTHER" id="PTHR42939">
    <property type="entry name" value="ABC TRANSPORTER ATP-BINDING PROTEIN ALBC-RELATED"/>
    <property type="match status" value="1"/>
</dbReference>
<dbReference type="InterPro" id="IPR051782">
    <property type="entry name" value="ABC_Transporter_VariousFunc"/>
</dbReference>
<comment type="caution">
    <text evidence="5">The sequence shown here is derived from an EMBL/GenBank/DDBJ whole genome shotgun (WGS) entry which is preliminary data.</text>
</comment>
<keyword evidence="6" id="KW-1185">Reference proteome</keyword>
<dbReference type="Proteomes" id="UP000247978">
    <property type="component" value="Unassembled WGS sequence"/>
</dbReference>
<dbReference type="CDD" id="cd03230">
    <property type="entry name" value="ABC_DR_subfamily_A"/>
    <property type="match status" value="1"/>
</dbReference>
<proteinExistence type="predicted"/>
<dbReference type="RefSeq" id="WP_110396468.1">
    <property type="nucleotide sequence ID" value="NZ_JBHUHB010000001.1"/>
</dbReference>
<name>A0A2V3VSD3_9BACI</name>
<dbReference type="InterPro" id="IPR003593">
    <property type="entry name" value="AAA+_ATPase"/>
</dbReference>
<evidence type="ECO:0000256" key="3">
    <source>
        <dbReference type="ARBA" id="ARBA00022840"/>
    </source>
</evidence>
<organism evidence="5 6">
    <name type="scientific">Pseudogracilibacillus auburnensis</name>
    <dbReference type="NCBI Taxonomy" id="1494959"/>
    <lineage>
        <taxon>Bacteria</taxon>
        <taxon>Bacillati</taxon>
        <taxon>Bacillota</taxon>
        <taxon>Bacilli</taxon>
        <taxon>Bacillales</taxon>
        <taxon>Bacillaceae</taxon>
        <taxon>Pseudogracilibacillus</taxon>
    </lineage>
</organism>
<keyword evidence="2" id="KW-0547">Nucleotide-binding</keyword>
<dbReference type="Pfam" id="PF00005">
    <property type="entry name" value="ABC_tran"/>
    <property type="match status" value="1"/>
</dbReference>
<dbReference type="SUPFAM" id="SSF52540">
    <property type="entry name" value="P-loop containing nucleoside triphosphate hydrolases"/>
    <property type="match status" value="1"/>
</dbReference>
<dbReference type="OrthoDB" id="9804819at2"/>
<dbReference type="EMBL" id="QJJQ01000013">
    <property type="protein sequence ID" value="PXW84783.1"/>
    <property type="molecule type" value="Genomic_DNA"/>
</dbReference>
<reference evidence="5 6" key="1">
    <citation type="submission" date="2018-05" db="EMBL/GenBank/DDBJ databases">
        <title>Genomic Encyclopedia of Type Strains, Phase IV (KMG-IV): sequencing the most valuable type-strain genomes for metagenomic binning, comparative biology and taxonomic classification.</title>
        <authorList>
            <person name="Goeker M."/>
        </authorList>
    </citation>
    <scope>NUCLEOTIDE SEQUENCE [LARGE SCALE GENOMIC DNA]</scope>
    <source>
        <strain evidence="5 6">DSM 28556</strain>
    </source>
</reference>
<keyword evidence="1" id="KW-0813">Transport</keyword>
<evidence type="ECO:0000313" key="6">
    <source>
        <dbReference type="Proteomes" id="UP000247978"/>
    </source>
</evidence>
<accession>A0A2V3VSD3</accession>
<keyword evidence="3 5" id="KW-0067">ATP-binding</keyword>
<gene>
    <name evidence="5" type="ORF">DFR56_11327</name>
</gene>
<sequence length="244" mass="28018">MLNIQNIVYFYDKKNTVLNNVSFNLNKGELLTIAGPNGSGKTTLIKLIVDLLKIQEGSISINKTFHDNPSVKKEIIYLSSEDFLPDFLTGKEYIEMICDFYETPLDKEKLSRLVEYYSLDSKLDQLIESYSHGMRKKIQLVSAFMINNKIIIIDETLNGIDVEAKEATKLLFEQYKRRGGSIIMCTHDLELVEEIGYRVLLINNGVIYIDDLIENILKTGSNLTNVFKGLIDYEGMKNEIEKYF</sequence>
<evidence type="ECO:0000256" key="2">
    <source>
        <dbReference type="ARBA" id="ARBA00022741"/>
    </source>
</evidence>
<evidence type="ECO:0000256" key="1">
    <source>
        <dbReference type="ARBA" id="ARBA00022448"/>
    </source>
</evidence>
<dbReference type="InterPro" id="IPR027417">
    <property type="entry name" value="P-loop_NTPase"/>
</dbReference>